<evidence type="ECO:0000256" key="5">
    <source>
        <dbReference type="ARBA" id="ARBA00022777"/>
    </source>
</evidence>
<feature type="domain" description="Protein kinase" evidence="9">
    <location>
        <begin position="79"/>
        <end position="349"/>
    </location>
</feature>
<dbReference type="PROSITE" id="PS50011">
    <property type="entry name" value="PROTEIN_KINASE_DOM"/>
    <property type="match status" value="1"/>
</dbReference>
<evidence type="ECO:0000256" key="1">
    <source>
        <dbReference type="ARBA" id="ARBA00008874"/>
    </source>
</evidence>
<evidence type="ECO:0000259" key="9">
    <source>
        <dbReference type="PROSITE" id="PS50011"/>
    </source>
</evidence>
<keyword evidence="5 10" id="KW-0418">Kinase</keyword>
<comment type="catalytic activity">
    <reaction evidence="8">
        <text>L-seryl-[protein] + ATP = O-phospho-L-seryl-[protein] + ADP + H(+)</text>
        <dbReference type="Rhea" id="RHEA:17989"/>
        <dbReference type="Rhea" id="RHEA-COMP:9863"/>
        <dbReference type="Rhea" id="RHEA-COMP:11604"/>
        <dbReference type="ChEBI" id="CHEBI:15378"/>
        <dbReference type="ChEBI" id="CHEBI:29999"/>
        <dbReference type="ChEBI" id="CHEBI:30616"/>
        <dbReference type="ChEBI" id="CHEBI:83421"/>
        <dbReference type="ChEBI" id="CHEBI:456216"/>
        <dbReference type="EC" id="2.7.11.1"/>
    </reaction>
</comment>
<dbReference type="SUPFAM" id="SSF56112">
    <property type="entry name" value="Protein kinase-like (PK-like)"/>
    <property type="match status" value="1"/>
</dbReference>
<evidence type="ECO:0000256" key="7">
    <source>
        <dbReference type="ARBA" id="ARBA00047899"/>
    </source>
</evidence>
<evidence type="ECO:0000256" key="2">
    <source>
        <dbReference type="ARBA" id="ARBA00022527"/>
    </source>
</evidence>
<accession>A0A3G4ZRU6</accession>
<dbReference type="Pfam" id="PF00069">
    <property type="entry name" value="Pkinase"/>
    <property type="match status" value="1"/>
</dbReference>
<dbReference type="SMART" id="SM00220">
    <property type="entry name" value="S_TKc"/>
    <property type="match status" value="1"/>
</dbReference>
<reference evidence="10" key="1">
    <citation type="submission" date="2018-10" db="EMBL/GenBank/DDBJ databases">
        <title>Hidden diversity of soil giant viruses.</title>
        <authorList>
            <person name="Schulz F."/>
            <person name="Alteio L."/>
            <person name="Goudeau D."/>
            <person name="Ryan E.M."/>
            <person name="Malmstrom R.R."/>
            <person name="Blanchard J."/>
            <person name="Woyke T."/>
        </authorList>
    </citation>
    <scope>NUCLEOTIDE SEQUENCE</scope>
    <source>
        <strain evidence="10">TEV1</strain>
    </source>
</reference>
<organism evidence="10">
    <name type="scientific">Terrestrivirus sp</name>
    <dbReference type="NCBI Taxonomy" id="2487775"/>
    <lineage>
        <taxon>Viruses</taxon>
        <taxon>Varidnaviria</taxon>
        <taxon>Bamfordvirae</taxon>
        <taxon>Nucleocytoviricota</taxon>
        <taxon>Megaviricetes</taxon>
        <taxon>Imitervirales</taxon>
        <taxon>Mimiviridae</taxon>
        <taxon>Klosneuvirinae</taxon>
    </lineage>
</organism>
<keyword evidence="4" id="KW-0547">Nucleotide-binding</keyword>
<dbReference type="GO" id="GO:0005524">
    <property type="term" value="F:ATP binding"/>
    <property type="evidence" value="ECO:0007669"/>
    <property type="project" value="UniProtKB-KW"/>
</dbReference>
<evidence type="ECO:0000256" key="8">
    <source>
        <dbReference type="ARBA" id="ARBA00048679"/>
    </source>
</evidence>
<dbReference type="PANTHER" id="PTHR48012:SF10">
    <property type="entry name" value="FI20177P1"/>
    <property type="match status" value="1"/>
</dbReference>
<evidence type="ECO:0000256" key="4">
    <source>
        <dbReference type="ARBA" id="ARBA00022741"/>
    </source>
</evidence>
<dbReference type="PANTHER" id="PTHR48012">
    <property type="entry name" value="STERILE20-LIKE KINASE, ISOFORM B-RELATED"/>
    <property type="match status" value="1"/>
</dbReference>
<proteinExistence type="inferred from homology"/>
<protein>
    <submittedName>
        <fullName evidence="10">STE/STE20/FRAY protein kinase</fullName>
    </submittedName>
</protein>
<keyword evidence="3" id="KW-0808">Transferase</keyword>
<dbReference type="GO" id="GO:0004674">
    <property type="term" value="F:protein serine/threonine kinase activity"/>
    <property type="evidence" value="ECO:0007669"/>
    <property type="project" value="UniProtKB-KW"/>
</dbReference>
<dbReference type="InterPro" id="IPR000719">
    <property type="entry name" value="Prot_kinase_dom"/>
</dbReference>
<comment type="similarity">
    <text evidence="1">Belongs to the protein kinase superfamily. STE Ser/Thr protein kinase family. STE20 subfamily.</text>
</comment>
<name>A0A3G4ZRU6_9VIRU</name>
<dbReference type="Gene3D" id="1.10.510.10">
    <property type="entry name" value="Transferase(Phosphotransferase) domain 1"/>
    <property type="match status" value="1"/>
</dbReference>
<evidence type="ECO:0000256" key="3">
    <source>
        <dbReference type="ARBA" id="ARBA00022679"/>
    </source>
</evidence>
<dbReference type="InterPro" id="IPR050629">
    <property type="entry name" value="STE20/SPS1-PAK"/>
</dbReference>
<dbReference type="EMBL" id="MK071983">
    <property type="protein sequence ID" value="AYV76323.1"/>
    <property type="molecule type" value="Genomic_DNA"/>
</dbReference>
<keyword evidence="2" id="KW-0723">Serine/threonine-protein kinase</keyword>
<evidence type="ECO:0000256" key="6">
    <source>
        <dbReference type="ARBA" id="ARBA00022840"/>
    </source>
</evidence>
<evidence type="ECO:0000313" key="10">
    <source>
        <dbReference type="EMBL" id="AYV76323.1"/>
    </source>
</evidence>
<gene>
    <name evidence="10" type="ORF">Terrestrivirus5_145</name>
</gene>
<comment type="catalytic activity">
    <reaction evidence="7">
        <text>L-threonyl-[protein] + ATP = O-phospho-L-threonyl-[protein] + ADP + H(+)</text>
        <dbReference type="Rhea" id="RHEA:46608"/>
        <dbReference type="Rhea" id="RHEA-COMP:11060"/>
        <dbReference type="Rhea" id="RHEA-COMP:11605"/>
        <dbReference type="ChEBI" id="CHEBI:15378"/>
        <dbReference type="ChEBI" id="CHEBI:30013"/>
        <dbReference type="ChEBI" id="CHEBI:30616"/>
        <dbReference type="ChEBI" id="CHEBI:61977"/>
        <dbReference type="ChEBI" id="CHEBI:456216"/>
        <dbReference type="EC" id="2.7.11.1"/>
    </reaction>
</comment>
<keyword evidence="6" id="KW-0067">ATP-binding</keyword>
<dbReference type="CDD" id="cd05122">
    <property type="entry name" value="PKc_STE"/>
    <property type="match status" value="1"/>
</dbReference>
<dbReference type="InterPro" id="IPR011009">
    <property type="entry name" value="Kinase-like_dom_sf"/>
</dbReference>
<sequence length="367" mass="42582">MGINIIKKIIPCFSHKQENNTNNTNNKRDDMIKIIKTIKTENLNTENLNTENSNSQQINKNNTVVTHTQNRSNNLSKRYKLIRVLGRGTEGTVYEAVDKTKSETNSDRRYAIKIVNLSEYDNFTEIGDELRIQNNLRHKNIISIRESFIEHECLWIVMELAEHGTLKALLNNHYMNGIKDEILIATIMRQLLLSVEYCHSKGKIHRDIKGGNILITGDGTIKLADFGISTSFFTQGRKVKHNTFTGTVCWLAPEVVCEEDYDEKIDIWSLGITMLELAFGEPPYLEQNPLRVLMTIMNSPAPTPQDYYLINKNRTYKFSKYFDDFIRKCLQKNPNKRWSASQLLRHEFITLARNSDYIKNILENKQQ</sequence>